<keyword evidence="6" id="KW-0378">Hydrolase</keyword>
<dbReference type="InterPro" id="IPR003439">
    <property type="entry name" value="ABC_transporter-like_ATP-bd"/>
</dbReference>
<keyword evidence="3 6" id="KW-0067">ATP-binding</keyword>
<evidence type="ECO:0000256" key="1">
    <source>
        <dbReference type="ARBA" id="ARBA00022448"/>
    </source>
</evidence>
<dbReference type="InterPro" id="IPR008995">
    <property type="entry name" value="Mo/tungstate-bd_C_term_dom"/>
</dbReference>
<name>A0A0C7R541_PARSO</name>
<proteinExistence type="predicted"/>
<protein>
    <recommendedName>
        <fullName evidence="4">ABC-type quaternary amine transporter</fullName>
        <ecNumber evidence="4">7.6.2.9</ecNumber>
    </recommendedName>
</protein>
<dbReference type="SMART" id="SM00382">
    <property type="entry name" value="AAA"/>
    <property type="match status" value="1"/>
</dbReference>
<dbReference type="OrthoDB" id="9802264at2"/>
<dbReference type="PANTHER" id="PTHR42781:SF4">
    <property type="entry name" value="SPERMIDINE_PUTRESCINE IMPORT ATP-BINDING PROTEIN POTA"/>
    <property type="match status" value="1"/>
</dbReference>
<evidence type="ECO:0000256" key="4">
    <source>
        <dbReference type="ARBA" id="ARBA00066388"/>
    </source>
</evidence>
<evidence type="ECO:0000313" key="6">
    <source>
        <dbReference type="EMBL" id="CEQ03249.1"/>
    </source>
</evidence>
<dbReference type="PROSITE" id="PS00211">
    <property type="entry name" value="ABC_TRANSPORTER_1"/>
    <property type="match status" value="1"/>
</dbReference>
<gene>
    <name evidence="6" type="primary">potA_1</name>
    <name evidence="6" type="ORF">R28058_09821</name>
</gene>
<keyword evidence="1" id="KW-0813">Transport</keyword>
<reference evidence="6 7" key="1">
    <citation type="submission" date="2015-01" db="EMBL/GenBank/DDBJ databases">
        <authorList>
            <person name="Aslett A.Martin."/>
            <person name="De Silva Nishadi"/>
        </authorList>
    </citation>
    <scope>NUCLEOTIDE SEQUENCE [LARGE SCALE GENOMIC DNA]</scope>
    <source>
        <strain evidence="6 7">R28058</strain>
    </source>
</reference>
<dbReference type="SUPFAM" id="SSF50331">
    <property type="entry name" value="MOP-like"/>
    <property type="match status" value="1"/>
</dbReference>
<dbReference type="GO" id="GO:0016887">
    <property type="term" value="F:ATP hydrolysis activity"/>
    <property type="evidence" value="ECO:0007669"/>
    <property type="project" value="InterPro"/>
</dbReference>
<sequence length="344" mass="39161">MASVKIVNLTKSFNNVNVLNSINLDINQGEFITLLGKSGCGKSTTLKLIAGLISPDKGDILFDENSILNQKTQERQAVIVFQDYSLFPHMNVFENIEFGLKMKKIEKKIRQKKVMELLELVKLDGFEKKFPSELSGGQKQRVAIARTLAVNPKVLLLDEPFSSLDINLRNEMRTFILELQKKLNITTILVTHDKEEALMMSDKIAVMVDGNIAQFDSPMNLYEKPISKDIANVFGERNYLKGKIKNEIFTSDIFDFELKGHENIDNIELMISREDVKIHNKKAYVLNGIISKKTYAGDITYYEIDVKTETIVSSSSESFYNIGDEVSIDIKPKNIIYFKNNLKK</sequence>
<dbReference type="AlphaFoldDB" id="A0A0C7R541"/>
<dbReference type="GO" id="GO:0005524">
    <property type="term" value="F:ATP binding"/>
    <property type="evidence" value="ECO:0007669"/>
    <property type="project" value="UniProtKB-KW"/>
</dbReference>
<dbReference type="InterPro" id="IPR050093">
    <property type="entry name" value="ABC_SmlMolc_Importer"/>
</dbReference>
<dbReference type="Pfam" id="PF00005">
    <property type="entry name" value="ABC_tran"/>
    <property type="match status" value="1"/>
</dbReference>
<dbReference type="Gene3D" id="3.40.50.300">
    <property type="entry name" value="P-loop containing nucleotide triphosphate hydrolases"/>
    <property type="match status" value="1"/>
</dbReference>
<evidence type="ECO:0000256" key="2">
    <source>
        <dbReference type="ARBA" id="ARBA00022741"/>
    </source>
</evidence>
<evidence type="ECO:0000256" key="3">
    <source>
        <dbReference type="ARBA" id="ARBA00022840"/>
    </source>
</evidence>
<evidence type="ECO:0000259" key="5">
    <source>
        <dbReference type="PROSITE" id="PS50893"/>
    </source>
</evidence>
<keyword evidence="2" id="KW-0547">Nucleotide-binding</keyword>
<dbReference type="InterPro" id="IPR003593">
    <property type="entry name" value="AAA+_ATPase"/>
</dbReference>
<dbReference type="RefSeq" id="WP_055341651.1">
    <property type="nucleotide sequence ID" value="NZ_CDNI01000003.1"/>
</dbReference>
<organism evidence="6 7">
    <name type="scientific">Paraclostridium sordellii</name>
    <name type="common">Clostridium sordellii</name>
    <dbReference type="NCBI Taxonomy" id="1505"/>
    <lineage>
        <taxon>Bacteria</taxon>
        <taxon>Bacillati</taxon>
        <taxon>Bacillota</taxon>
        <taxon>Clostridia</taxon>
        <taxon>Peptostreptococcales</taxon>
        <taxon>Peptostreptococcaceae</taxon>
        <taxon>Paraclostridium</taxon>
    </lineage>
</organism>
<dbReference type="Proteomes" id="UP000049127">
    <property type="component" value="Unassembled WGS sequence"/>
</dbReference>
<dbReference type="FunFam" id="3.40.50.300:FF:000425">
    <property type="entry name" value="Probable ABC transporter, ATP-binding subunit"/>
    <property type="match status" value="1"/>
</dbReference>
<dbReference type="PANTHER" id="PTHR42781">
    <property type="entry name" value="SPERMIDINE/PUTRESCINE IMPORT ATP-BINDING PROTEIN POTA"/>
    <property type="match status" value="1"/>
</dbReference>
<feature type="domain" description="ABC transporter" evidence="5">
    <location>
        <begin position="4"/>
        <end position="234"/>
    </location>
</feature>
<dbReference type="PROSITE" id="PS50893">
    <property type="entry name" value="ABC_TRANSPORTER_2"/>
    <property type="match status" value="1"/>
</dbReference>
<dbReference type="InterPro" id="IPR027417">
    <property type="entry name" value="P-loop_NTPase"/>
</dbReference>
<dbReference type="EC" id="7.6.2.9" evidence="4"/>
<dbReference type="GO" id="GO:0015418">
    <property type="term" value="F:ABC-type quaternary ammonium compound transporting activity"/>
    <property type="evidence" value="ECO:0007669"/>
    <property type="project" value="UniProtKB-EC"/>
</dbReference>
<dbReference type="SUPFAM" id="SSF52540">
    <property type="entry name" value="P-loop containing nucleoside triphosphate hydrolases"/>
    <property type="match status" value="1"/>
</dbReference>
<dbReference type="InterPro" id="IPR017871">
    <property type="entry name" value="ABC_transporter-like_CS"/>
</dbReference>
<accession>A0A0C7R541</accession>
<evidence type="ECO:0000313" key="7">
    <source>
        <dbReference type="Proteomes" id="UP000049127"/>
    </source>
</evidence>
<dbReference type="EMBL" id="CEKZ01000003">
    <property type="protein sequence ID" value="CEQ03249.1"/>
    <property type="molecule type" value="Genomic_DNA"/>
</dbReference>